<evidence type="ECO:0000256" key="1">
    <source>
        <dbReference type="ARBA" id="ARBA00022679"/>
    </source>
</evidence>
<reference evidence="3 4" key="1">
    <citation type="submission" date="2019-08" db="EMBL/GenBank/DDBJ databases">
        <title>Antarcticibacterium arcticum sp. nov., a bacterium isolated from marine sediment of the Canadian Beaufort Sea.</title>
        <authorList>
            <person name="Lee Y.M."/>
            <person name="Baek K."/>
            <person name="Lee D.-H."/>
            <person name="Shin S.C."/>
            <person name="Jin Y.K."/>
            <person name="Park Y."/>
        </authorList>
    </citation>
    <scope>NUCLEOTIDE SEQUENCE [LARGE SCALE GENOMIC DNA]</scope>
    <source>
        <strain evidence="3 4">PAMC 28998</strain>
    </source>
</reference>
<organism evidence="3 4">
    <name type="scientific">Antarcticibacterium arcticum</name>
    <dbReference type="NCBI Taxonomy" id="2585771"/>
    <lineage>
        <taxon>Bacteria</taxon>
        <taxon>Pseudomonadati</taxon>
        <taxon>Bacteroidota</taxon>
        <taxon>Flavobacteriia</taxon>
        <taxon>Flavobacteriales</taxon>
        <taxon>Flavobacteriaceae</taxon>
        <taxon>Antarcticibacterium</taxon>
    </lineage>
</organism>
<dbReference type="SUPFAM" id="SSF55729">
    <property type="entry name" value="Acyl-CoA N-acyltransferases (Nat)"/>
    <property type="match status" value="1"/>
</dbReference>
<keyword evidence="4" id="KW-1185">Reference proteome</keyword>
<dbReference type="RefSeq" id="WP_146833212.1">
    <property type="nucleotide sequence ID" value="NZ_CP042476.1"/>
</dbReference>
<dbReference type="PANTHER" id="PTHR13947:SF37">
    <property type="entry name" value="LD18367P"/>
    <property type="match status" value="1"/>
</dbReference>
<dbReference type="Gene3D" id="3.40.630.30">
    <property type="match status" value="1"/>
</dbReference>
<sequence>MYLVKRTNARDPAFIDLVRLLDIELEVRDGDDHPFYDQFNKLDKIKHAVVISKEGVPLGCGALKEFKPLTIEIKRMFVLEEFRGKGVATLILNELETWAAELSYKYCILETGINQPEAIALYHKNDYKIITNYGQYKGVDTSICFRKEL</sequence>
<dbReference type="Proteomes" id="UP000321954">
    <property type="component" value="Chromosome"/>
</dbReference>
<dbReference type="InterPro" id="IPR050769">
    <property type="entry name" value="NAT_camello-type"/>
</dbReference>
<dbReference type="EMBL" id="CP042476">
    <property type="protein sequence ID" value="QED37655.1"/>
    <property type="molecule type" value="Genomic_DNA"/>
</dbReference>
<evidence type="ECO:0000313" key="4">
    <source>
        <dbReference type="Proteomes" id="UP000321954"/>
    </source>
</evidence>
<feature type="domain" description="N-acetyltransferase" evidence="2">
    <location>
        <begin position="7"/>
        <end position="149"/>
    </location>
</feature>
<dbReference type="GO" id="GO:0008080">
    <property type="term" value="F:N-acetyltransferase activity"/>
    <property type="evidence" value="ECO:0007669"/>
    <property type="project" value="InterPro"/>
</dbReference>
<keyword evidence="1 3" id="KW-0808">Transferase</keyword>
<accession>A0A5B8YIU2</accession>
<gene>
    <name evidence="3" type="ORF">FK178_07905</name>
</gene>
<evidence type="ECO:0000259" key="2">
    <source>
        <dbReference type="PROSITE" id="PS51186"/>
    </source>
</evidence>
<dbReference type="InterPro" id="IPR000182">
    <property type="entry name" value="GNAT_dom"/>
</dbReference>
<dbReference type="Pfam" id="PF00583">
    <property type="entry name" value="Acetyltransf_1"/>
    <property type="match status" value="1"/>
</dbReference>
<dbReference type="AlphaFoldDB" id="A0A5B8YIU2"/>
<dbReference type="CDD" id="cd04301">
    <property type="entry name" value="NAT_SF"/>
    <property type="match status" value="1"/>
</dbReference>
<dbReference type="KEGG" id="anp:FK178_07905"/>
<dbReference type="PROSITE" id="PS51186">
    <property type="entry name" value="GNAT"/>
    <property type="match status" value="1"/>
</dbReference>
<evidence type="ECO:0000313" key="3">
    <source>
        <dbReference type="EMBL" id="QED37655.1"/>
    </source>
</evidence>
<dbReference type="PANTHER" id="PTHR13947">
    <property type="entry name" value="GNAT FAMILY N-ACETYLTRANSFERASE"/>
    <property type="match status" value="1"/>
</dbReference>
<dbReference type="InterPro" id="IPR016181">
    <property type="entry name" value="Acyl_CoA_acyltransferase"/>
</dbReference>
<dbReference type="OrthoDB" id="9803233at2"/>
<name>A0A5B8YIU2_9FLAO</name>
<protein>
    <submittedName>
        <fullName evidence="3">GNAT family N-acetyltransferase</fullName>
    </submittedName>
</protein>
<proteinExistence type="predicted"/>